<dbReference type="SUPFAM" id="SSF81383">
    <property type="entry name" value="F-box domain"/>
    <property type="match status" value="1"/>
</dbReference>
<dbReference type="Pfam" id="PF24758">
    <property type="entry name" value="LRR_At5g56370"/>
    <property type="match status" value="1"/>
</dbReference>
<dbReference type="Proteomes" id="UP001140206">
    <property type="component" value="Chromosome 3"/>
</dbReference>
<dbReference type="InterPro" id="IPR053781">
    <property type="entry name" value="F-box_AtFBL13-like"/>
</dbReference>
<dbReference type="PROSITE" id="PS50181">
    <property type="entry name" value="FBOX"/>
    <property type="match status" value="1"/>
</dbReference>
<gene>
    <name evidence="2" type="ORF">LUZ62_060010</name>
</gene>
<keyword evidence="3" id="KW-1185">Reference proteome</keyword>
<reference evidence="2" key="1">
    <citation type="submission" date="2022-08" db="EMBL/GenBank/DDBJ databases">
        <authorList>
            <person name="Marques A."/>
        </authorList>
    </citation>
    <scope>NUCLEOTIDE SEQUENCE</scope>
    <source>
        <strain evidence="2">RhyPub2mFocal</strain>
        <tissue evidence="2">Leaves</tissue>
    </source>
</reference>
<evidence type="ECO:0000313" key="3">
    <source>
        <dbReference type="Proteomes" id="UP001140206"/>
    </source>
</evidence>
<dbReference type="PANTHER" id="PTHR34223:SF44">
    <property type="entry name" value="OS01G0789000 PROTEIN"/>
    <property type="match status" value="1"/>
</dbReference>
<dbReference type="PANTHER" id="PTHR34223">
    <property type="entry name" value="OS11G0201299 PROTEIN"/>
    <property type="match status" value="1"/>
</dbReference>
<name>A0AAV8E2U7_9POAL</name>
<dbReference type="InterPro" id="IPR055411">
    <property type="entry name" value="LRR_FXL15/At3g58940/PEG3-like"/>
</dbReference>
<dbReference type="EMBL" id="JAMFTS010000003">
    <property type="protein sequence ID" value="KAJ4775753.1"/>
    <property type="molecule type" value="Genomic_DNA"/>
</dbReference>
<dbReference type="InterPro" id="IPR001810">
    <property type="entry name" value="F-box_dom"/>
</dbReference>
<dbReference type="SUPFAM" id="SSF52047">
    <property type="entry name" value="RNI-like"/>
    <property type="match status" value="1"/>
</dbReference>
<evidence type="ECO:0000313" key="2">
    <source>
        <dbReference type="EMBL" id="KAJ4775753.1"/>
    </source>
</evidence>
<evidence type="ECO:0000259" key="1">
    <source>
        <dbReference type="PROSITE" id="PS50181"/>
    </source>
</evidence>
<comment type="caution">
    <text evidence="2">The sequence shown here is derived from an EMBL/GenBank/DDBJ whole genome shotgun (WGS) entry which is preliminary data.</text>
</comment>
<organism evidence="2 3">
    <name type="scientific">Rhynchospora pubera</name>
    <dbReference type="NCBI Taxonomy" id="906938"/>
    <lineage>
        <taxon>Eukaryota</taxon>
        <taxon>Viridiplantae</taxon>
        <taxon>Streptophyta</taxon>
        <taxon>Embryophyta</taxon>
        <taxon>Tracheophyta</taxon>
        <taxon>Spermatophyta</taxon>
        <taxon>Magnoliopsida</taxon>
        <taxon>Liliopsida</taxon>
        <taxon>Poales</taxon>
        <taxon>Cyperaceae</taxon>
        <taxon>Cyperoideae</taxon>
        <taxon>Rhynchosporeae</taxon>
        <taxon>Rhynchospora</taxon>
    </lineage>
</organism>
<dbReference type="InterPro" id="IPR036047">
    <property type="entry name" value="F-box-like_dom_sf"/>
</dbReference>
<dbReference type="Pfam" id="PF00646">
    <property type="entry name" value="F-box"/>
    <property type="match status" value="1"/>
</dbReference>
<feature type="domain" description="F-box" evidence="1">
    <location>
        <begin position="20"/>
        <end position="56"/>
    </location>
</feature>
<dbReference type="AlphaFoldDB" id="A0AAV8E2U7"/>
<sequence>MIERRGTCKLLKMEGIGTSIDTISDLPDSVLHHIMSFLKTREAVQTCILAKRWKNLWRTLPYLHLNLNDFRLENNNACSSLDSFENFTSNLLLLRDPTGLHTFQLNCPYRLSCDDQIMSGCALYALRCNPRVLSLLLPKGAALQLCHSVFKCKSLEDLRFGHFDKVDEIKLVPRTITLPHLRRLHLETMHLDEDFMEKMFLRCPSLTDLHLAWCVLMNVRMIRSQNLKFLALDRCVFEVDMQLIDAPSLTKLCINGLEAMSHRIHITSMPSLLKAVVGYWSSQPRQSVVFPRFSNVQQLQLKGCTIEALLKRELPTCPIFHKLRSLYVGVNCTTGDLALTADFILRHCPKLKELVLSHGTDYCCECAKMAANVYRDRREQKLRTILLHGPMLFDKITVLHFNYCRKGRKTPEALKKIGIWEGIGATITSKILFF</sequence>
<accession>A0AAV8E2U7</accession>
<protein>
    <submittedName>
        <fullName evidence="2">F-box family-6</fullName>
    </submittedName>
</protein>
<dbReference type="Gene3D" id="3.80.10.10">
    <property type="entry name" value="Ribonuclease Inhibitor"/>
    <property type="match status" value="1"/>
</dbReference>
<dbReference type="InterPro" id="IPR053197">
    <property type="entry name" value="F-box_SCFL_complex_component"/>
</dbReference>
<dbReference type="InterPro" id="IPR032675">
    <property type="entry name" value="LRR_dom_sf"/>
</dbReference>
<proteinExistence type="predicted"/>
<dbReference type="Gene3D" id="1.20.1280.50">
    <property type="match status" value="1"/>
</dbReference>
<dbReference type="CDD" id="cd22160">
    <property type="entry name" value="F-box_AtFBL13-like"/>
    <property type="match status" value="1"/>
</dbReference>